<name>A0ABP8HA37_9SPHI</name>
<organism evidence="1 2">
    <name type="scientific">Mucilaginibacter gynuensis</name>
    <dbReference type="NCBI Taxonomy" id="1302236"/>
    <lineage>
        <taxon>Bacteria</taxon>
        <taxon>Pseudomonadati</taxon>
        <taxon>Bacteroidota</taxon>
        <taxon>Sphingobacteriia</taxon>
        <taxon>Sphingobacteriales</taxon>
        <taxon>Sphingobacteriaceae</taxon>
        <taxon>Mucilaginibacter</taxon>
    </lineage>
</organism>
<dbReference type="EMBL" id="BAABFT010000017">
    <property type="protein sequence ID" value="GAA4336393.1"/>
    <property type="molecule type" value="Genomic_DNA"/>
</dbReference>
<accession>A0ABP8HA37</accession>
<comment type="caution">
    <text evidence="1">The sequence shown here is derived from an EMBL/GenBank/DDBJ whole genome shotgun (WGS) entry which is preliminary data.</text>
</comment>
<sequence>MKNLNHIYAFALLMLFTSCKKSDHPEPAVDEPAEQVIAIVRDSVSYTIDGQNYAAGGVGLNSMHVGGQEANRKLVINDNNPHNYTLVGNPDSVMFYQKNSISTKSADITVTFLRKYLKQKQGVSWMPGRNDILKLFTVGKYALSEDFEWQNTQNGIAIDVAAGSSYNAYNGVNTVVAASGFQKNSTFEIMSFTQATSGSYNLKAKFTATILDAAGKQKKVENGYLQLNFVPWYNIYGN</sequence>
<dbReference type="PROSITE" id="PS51257">
    <property type="entry name" value="PROKAR_LIPOPROTEIN"/>
    <property type="match status" value="1"/>
</dbReference>
<protein>
    <submittedName>
        <fullName evidence="1">Uncharacterized protein</fullName>
    </submittedName>
</protein>
<reference evidence="2" key="1">
    <citation type="journal article" date="2019" name="Int. J. Syst. Evol. Microbiol.">
        <title>The Global Catalogue of Microorganisms (GCM) 10K type strain sequencing project: providing services to taxonomists for standard genome sequencing and annotation.</title>
        <authorList>
            <consortium name="The Broad Institute Genomics Platform"/>
            <consortium name="The Broad Institute Genome Sequencing Center for Infectious Disease"/>
            <person name="Wu L."/>
            <person name="Ma J."/>
        </authorList>
    </citation>
    <scope>NUCLEOTIDE SEQUENCE [LARGE SCALE GENOMIC DNA]</scope>
    <source>
        <strain evidence="2">JCM 17705</strain>
    </source>
</reference>
<dbReference type="Proteomes" id="UP001500582">
    <property type="component" value="Unassembled WGS sequence"/>
</dbReference>
<evidence type="ECO:0000313" key="2">
    <source>
        <dbReference type="Proteomes" id="UP001500582"/>
    </source>
</evidence>
<evidence type="ECO:0000313" key="1">
    <source>
        <dbReference type="EMBL" id="GAA4336393.1"/>
    </source>
</evidence>
<gene>
    <name evidence="1" type="ORF">GCM10023149_45090</name>
</gene>
<proteinExistence type="predicted"/>
<keyword evidence="2" id="KW-1185">Reference proteome</keyword>
<dbReference type="RefSeq" id="WP_345213455.1">
    <property type="nucleotide sequence ID" value="NZ_BAABFT010000017.1"/>
</dbReference>